<keyword evidence="2" id="KW-1185">Reference proteome</keyword>
<organism evidence="1 2">
    <name type="scientific">Brevundimonas viscosa</name>
    <dbReference type="NCBI Taxonomy" id="871741"/>
    <lineage>
        <taxon>Bacteria</taxon>
        <taxon>Pseudomonadati</taxon>
        <taxon>Pseudomonadota</taxon>
        <taxon>Alphaproteobacteria</taxon>
        <taxon>Caulobacterales</taxon>
        <taxon>Caulobacteraceae</taxon>
        <taxon>Brevundimonas</taxon>
    </lineage>
</organism>
<evidence type="ECO:0000313" key="2">
    <source>
        <dbReference type="Proteomes" id="UP000198788"/>
    </source>
</evidence>
<name>A0A1I6PQJ1_9CAUL</name>
<dbReference type="Proteomes" id="UP000198788">
    <property type="component" value="Unassembled WGS sequence"/>
</dbReference>
<dbReference type="STRING" id="871741.SAMN05192570_1187"/>
<proteinExistence type="predicted"/>
<dbReference type="RefSeq" id="WP_177221799.1">
    <property type="nucleotide sequence ID" value="NZ_FOZV01000002.1"/>
</dbReference>
<gene>
    <name evidence="1" type="ORF">SAMN05192570_1187</name>
</gene>
<protein>
    <submittedName>
        <fullName evidence="1">Uncharacterized protein</fullName>
    </submittedName>
</protein>
<reference evidence="2" key="1">
    <citation type="submission" date="2016-10" db="EMBL/GenBank/DDBJ databases">
        <authorList>
            <person name="Varghese N."/>
            <person name="Submissions S."/>
        </authorList>
    </citation>
    <scope>NUCLEOTIDE SEQUENCE [LARGE SCALE GENOMIC DNA]</scope>
    <source>
        <strain evidence="2">CGMCC 1.10683</strain>
    </source>
</reference>
<dbReference type="EMBL" id="FOZV01000002">
    <property type="protein sequence ID" value="SFS42492.1"/>
    <property type="molecule type" value="Genomic_DNA"/>
</dbReference>
<dbReference type="AlphaFoldDB" id="A0A1I6PQJ1"/>
<accession>A0A1I6PQJ1</accession>
<sequence length="55" mass="5719">MTDLHEIQRQIVARITSAPTGSALKFALMDAADAVSRAIEAEKRAPGPDVEGAAA</sequence>
<evidence type="ECO:0000313" key="1">
    <source>
        <dbReference type="EMBL" id="SFS42492.1"/>
    </source>
</evidence>